<feature type="transmembrane region" description="Helical" evidence="1">
    <location>
        <begin position="926"/>
        <end position="944"/>
    </location>
</feature>
<organism evidence="3 4">
    <name type="scientific">Actinoplanes lutulentus</name>
    <dbReference type="NCBI Taxonomy" id="1287878"/>
    <lineage>
        <taxon>Bacteria</taxon>
        <taxon>Bacillati</taxon>
        <taxon>Actinomycetota</taxon>
        <taxon>Actinomycetes</taxon>
        <taxon>Micromonosporales</taxon>
        <taxon>Micromonosporaceae</taxon>
        <taxon>Actinoplanes</taxon>
    </lineage>
</organism>
<name>A0A327Z472_9ACTN</name>
<dbReference type="Gene3D" id="3.40.50.300">
    <property type="entry name" value="P-loop containing nucleotide triphosphate hydrolases"/>
    <property type="match status" value="1"/>
</dbReference>
<keyword evidence="4" id="KW-1185">Reference proteome</keyword>
<sequence>MDRQSLWHASWPAIRLARGSSGRLLPKRLVGRYRRAVKENFARHRLGFVNEQTATSTVDVMKIYVPLEYQAGEERKDVYEWLRRQMRVVILGPPGAGKSMLLKHSMLIWAGESTPRSARLPVLIDLHRCNANNTTLDQMIHEELSRNDIRMNPALLDISLREGKLALLLDGLDEVSQEDQNRVSMLLRDFARKYSGCQMLVTCRSAAYSGQLQTEFMEHVQVADFDDANIRRFLTNWPNMTDADSTRLFYDLQHNQNLMRLAASPLLLTMIAYIHTEVLAKNGRSLPGNRPAFYEMAIDHLLKRDHDLARHNAISVYDWQEKLAVLQKIALTLQETPTTRPDRRSIDGAELIAITKRILPDLNLGPEHAKLLIDEIDQRSQLLVKLDRRSSRYAFPHLTLQEYLAAVELTAQPETLLQRYFADRPAWRETVKLWCGASSRDCTDVVRTILNSASHGDQILALECLAEAKRIDDTFAREVIVDSMRATTSLSWDERAVTAAFAAVAADGRPRGEFTFNLLVDQAKGGEEPGARWSMAALAGTRLPRAAAFLSELAAAGDPQARAALRSMGEQAITALTSAAWAGSLQALDDLAVVGTPAASEALTSMLWNDDAKAVRSAWHLAALMQNSEIEANLRLSDVSVRTECKRIDWVWQPFSNGASTKFEIIVGRVAYLVDRGFIQEIPSEVKQIDPRLAIPLGIIAAVSELKPVDTSPSEDLMREFGSLGLNVRQFPHWLAGERALSSFYQTTMPARVASVCDHVLDAHHVSPYRKRIIRMMDDRTYVEAIVRVFCRFRPKASKEQWLTVQDDPAKPRLLKSCAYLSVGLLVACLIVLGIGRAVGTVAGVWPWGPPGLSAVLTILVIPVLAVAFFAFINDIFDAFNFADPLVDFLEKFVGRYPWAVALWAAVSVSGLTTLALSAVASWTNWPVAVAALAFLVAQSYFLTLRYRDRISAIDNALRPIRDRAQLNASNRLSIIGNSL</sequence>
<protein>
    <submittedName>
        <fullName evidence="3">NACHT domain-containing protein</fullName>
    </submittedName>
</protein>
<proteinExistence type="predicted"/>
<gene>
    <name evidence="3" type="ORF">B0I29_11689</name>
</gene>
<keyword evidence="1" id="KW-0812">Transmembrane</keyword>
<dbReference type="PANTHER" id="PTHR46844:SF1">
    <property type="entry name" value="SLR5058 PROTEIN"/>
    <property type="match status" value="1"/>
</dbReference>
<dbReference type="PANTHER" id="PTHR46844">
    <property type="entry name" value="SLR5058 PROTEIN"/>
    <property type="match status" value="1"/>
</dbReference>
<dbReference type="Proteomes" id="UP000249341">
    <property type="component" value="Unassembled WGS sequence"/>
</dbReference>
<dbReference type="Pfam" id="PF05729">
    <property type="entry name" value="NACHT"/>
    <property type="match status" value="1"/>
</dbReference>
<comment type="caution">
    <text evidence="3">The sequence shown here is derived from an EMBL/GenBank/DDBJ whole genome shotgun (WGS) entry which is preliminary data.</text>
</comment>
<keyword evidence="1" id="KW-0472">Membrane</keyword>
<keyword evidence="1" id="KW-1133">Transmembrane helix</keyword>
<reference evidence="3 4" key="1">
    <citation type="submission" date="2018-06" db="EMBL/GenBank/DDBJ databases">
        <title>Genomic Encyclopedia of Type Strains, Phase III (KMG-III): the genomes of soil and plant-associated and newly described type strains.</title>
        <authorList>
            <person name="Whitman W."/>
        </authorList>
    </citation>
    <scope>NUCLEOTIDE SEQUENCE [LARGE SCALE GENOMIC DNA]</scope>
    <source>
        <strain evidence="3 4">CGMCC 4.7090</strain>
    </source>
</reference>
<dbReference type="SUPFAM" id="SSF52540">
    <property type="entry name" value="P-loop containing nucleoside triphosphate hydrolases"/>
    <property type="match status" value="2"/>
</dbReference>
<dbReference type="InterPro" id="IPR027417">
    <property type="entry name" value="P-loop_NTPase"/>
</dbReference>
<evidence type="ECO:0000259" key="2">
    <source>
        <dbReference type="PROSITE" id="PS50837"/>
    </source>
</evidence>
<dbReference type="OrthoDB" id="135105at2"/>
<dbReference type="AlphaFoldDB" id="A0A327Z472"/>
<dbReference type="InterPro" id="IPR007111">
    <property type="entry name" value="NACHT_NTPase"/>
</dbReference>
<feature type="transmembrane region" description="Helical" evidence="1">
    <location>
        <begin position="818"/>
        <end position="840"/>
    </location>
</feature>
<feature type="domain" description="NACHT" evidence="2">
    <location>
        <begin position="86"/>
        <end position="207"/>
    </location>
</feature>
<dbReference type="PROSITE" id="PS50837">
    <property type="entry name" value="NACHT"/>
    <property type="match status" value="1"/>
</dbReference>
<evidence type="ECO:0000256" key="1">
    <source>
        <dbReference type="SAM" id="Phobius"/>
    </source>
</evidence>
<evidence type="ECO:0000313" key="4">
    <source>
        <dbReference type="Proteomes" id="UP000249341"/>
    </source>
</evidence>
<accession>A0A327Z472</accession>
<evidence type="ECO:0000313" key="3">
    <source>
        <dbReference type="EMBL" id="RAK30430.1"/>
    </source>
</evidence>
<dbReference type="EMBL" id="QLMJ01000016">
    <property type="protein sequence ID" value="RAK30430.1"/>
    <property type="molecule type" value="Genomic_DNA"/>
</dbReference>
<feature type="transmembrane region" description="Helical" evidence="1">
    <location>
        <begin position="852"/>
        <end position="877"/>
    </location>
</feature>